<dbReference type="GO" id="GO:0016301">
    <property type="term" value="F:kinase activity"/>
    <property type="evidence" value="ECO:0007669"/>
    <property type="project" value="UniProtKB-KW"/>
</dbReference>
<comment type="caution">
    <text evidence="1">The sequence shown here is derived from an EMBL/GenBank/DDBJ whole genome shotgun (WGS) entry which is preliminary data.</text>
</comment>
<dbReference type="InterPro" id="IPR050306">
    <property type="entry name" value="PfkB_Carbo_kinase"/>
</dbReference>
<dbReference type="InterPro" id="IPR002173">
    <property type="entry name" value="Carboh/pur_kinase_PfkB_CS"/>
</dbReference>
<dbReference type="EMBL" id="JBHEZX010000015">
    <property type="protein sequence ID" value="MFC1413145.1"/>
    <property type="molecule type" value="Genomic_DNA"/>
</dbReference>
<dbReference type="EC" id="2.7.1.-" evidence="1"/>
<proteinExistence type="predicted"/>
<dbReference type="PANTHER" id="PTHR43085:SF1">
    <property type="entry name" value="PSEUDOURIDINE KINASE-RELATED"/>
    <property type="match status" value="1"/>
</dbReference>
<keyword evidence="2" id="KW-1185">Reference proteome</keyword>
<dbReference type="SUPFAM" id="SSF53613">
    <property type="entry name" value="Ribokinase-like"/>
    <property type="match status" value="1"/>
</dbReference>
<accession>A0ABV6VHD1</accession>
<evidence type="ECO:0000313" key="2">
    <source>
        <dbReference type="Proteomes" id="UP001592582"/>
    </source>
</evidence>
<name>A0ABV6VHD1_9ACTN</name>
<dbReference type="PANTHER" id="PTHR43085">
    <property type="entry name" value="HEXOKINASE FAMILY MEMBER"/>
    <property type="match status" value="1"/>
</dbReference>
<protein>
    <submittedName>
        <fullName evidence="1">Carbohydrate kinase</fullName>
        <ecNumber evidence="1">2.7.1.-</ecNumber>
    </submittedName>
</protein>
<dbReference type="PROSITE" id="PS00583">
    <property type="entry name" value="PFKB_KINASES_1"/>
    <property type="match status" value="1"/>
</dbReference>
<dbReference type="Proteomes" id="UP001592582">
    <property type="component" value="Unassembled WGS sequence"/>
</dbReference>
<gene>
    <name evidence="1" type="ORF">ACEZDG_28145</name>
</gene>
<dbReference type="PROSITE" id="PS00584">
    <property type="entry name" value="PFKB_KINASES_2"/>
    <property type="match status" value="1"/>
</dbReference>
<keyword evidence="1" id="KW-0418">Kinase</keyword>
<dbReference type="Pfam" id="PF00294">
    <property type="entry name" value="PfkB"/>
    <property type="match status" value="1"/>
</dbReference>
<reference evidence="1 2" key="1">
    <citation type="submission" date="2024-09" db="EMBL/GenBank/DDBJ databases">
        <authorList>
            <person name="Lee S.D."/>
        </authorList>
    </citation>
    <scope>NUCLEOTIDE SEQUENCE [LARGE SCALE GENOMIC DNA]</scope>
    <source>
        <strain evidence="1 2">N1-1</strain>
    </source>
</reference>
<organism evidence="1 2">
    <name type="scientific">Streptacidiphilus alkalitolerans</name>
    <dbReference type="NCBI Taxonomy" id="3342712"/>
    <lineage>
        <taxon>Bacteria</taxon>
        <taxon>Bacillati</taxon>
        <taxon>Actinomycetota</taxon>
        <taxon>Actinomycetes</taxon>
        <taxon>Kitasatosporales</taxon>
        <taxon>Streptomycetaceae</taxon>
        <taxon>Streptacidiphilus</taxon>
    </lineage>
</organism>
<dbReference type="InterPro" id="IPR011611">
    <property type="entry name" value="PfkB_dom"/>
</dbReference>
<dbReference type="InterPro" id="IPR029056">
    <property type="entry name" value="Ribokinase-like"/>
</dbReference>
<sequence length="334" mass="33952">MPDIPDASSTALPVLVVGEALTDVLVDPDGRRRACPGGSPANVALGLARLGHPVKLATLVGRDHFGRLLQAHLGGSGVLLTEGSVTGGPTSTATARIDPRGAASYQFDIRWDPAPAAVDPARTGPIAHLHTGSIAAALAPGAARVLAAVHAARPGATVSYDPNLRPALLAAADVERPRVEELVAASDLVKASDEDLGWLYPGRSVREVAARWVRSGPALVVVTLGAAGALAVWRHRQLALPAAPVQVSDSVGAGDAFMSGLIGGLLRAGLLGAAAPEVPSARTRLREATGGAQPPPELVRALSLAIRAAALTCTRQGADPPTGAELRQWTPVGS</sequence>
<dbReference type="InterPro" id="IPR002139">
    <property type="entry name" value="Ribo/fructo_kinase"/>
</dbReference>
<evidence type="ECO:0000313" key="1">
    <source>
        <dbReference type="EMBL" id="MFC1413145.1"/>
    </source>
</evidence>
<dbReference type="PRINTS" id="PR00990">
    <property type="entry name" value="RIBOKINASE"/>
</dbReference>
<dbReference type="Gene3D" id="3.40.1190.20">
    <property type="match status" value="1"/>
</dbReference>
<keyword evidence="1" id="KW-0808">Transferase</keyword>
<dbReference type="CDD" id="cd01167">
    <property type="entry name" value="bac_FRK"/>
    <property type="match status" value="1"/>
</dbReference>